<gene>
    <name evidence="10" type="ORF">LUZ62_056621</name>
</gene>
<keyword evidence="4" id="KW-0862">Zinc</keyword>
<dbReference type="InterPro" id="IPR050238">
    <property type="entry name" value="DNA_Rep/Repair_Clamp_Loader"/>
</dbReference>
<dbReference type="AlphaFoldDB" id="A0AAV8DWK8"/>
<comment type="similarity">
    <text evidence="1">Belongs to the DnaX/STICHEL family.</text>
</comment>
<dbReference type="CDD" id="cd18137">
    <property type="entry name" value="HLD_clamp_pol_III_gamma_tau"/>
    <property type="match status" value="1"/>
</dbReference>
<dbReference type="InterPro" id="IPR027417">
    <property type="entry name" value="P-loop_NTPase"/>
</dbReference>
<feature type="domain" description="DNA polymerase III subunit gamma/tau helical lid" evidence="8">
    <location>
        <begin position="274"/>
        <end position="314"/>
    </location>
</feature>
<evidence type="ECO:0000259" key="7">
    <source>
        <dbReference type="Pfam" id="PF12169"/>
    </source>
</evidence>
<dbReference type="Proteomes" id="UP001140206">
    <property type="component" value="Chromosome 3"/>
</dbReference>
<evidence type="ECO:0000259" key="8">
    <source>
        <dbReference type="Pfam" id="PF22608"/>
    </source>
</evidence>
<dbReference type="InterPro" id="IPR008921">
    <property type="entry name" value="DNA_pol3_clamp-load_cplx_C"/>
</dbReference>
<dbReference type="Gene3D" id="1.10.8.60">
    <property type="match status" value="1"/>
</dbReference>
<evidence type="ECO:0000256" key="5">
    <source>
        <dbReference type="ARBA" id="ARBA00022840"/>
    </source>
</evidence>
<dbReference type="InterPro" id="IPR012763">
    <property type="entry name" value="DNA_pol_III_sug/sutau_N"/>
</dbReference>
<dbReference type="Pfam" id="PF13177">
    <property type="entry name" value="DNA_pol3_delta2"/>
    <property type="match status" value="1"/>
</dbReference>
<name>A0AAV8DWK8_9POAL</name>
<evidence type="ECO:0000313" key="11">
    <source>
        <dbReference type="Proteomes" id="UP001140206"/>
    </source>
</evidence>
<dbReference type="GO" id="GO:0003887">
    <property type="term" value="F:DNA-directed DNA polymerase activity"/>
    <property type="evidence" value="ECO:0007669"/>
    <property type="project" value="InterPro"/>
</dbReference>
<sequence length="653" mass="72762">MKMLDERRHSVDIPISRTLMALMRSRSLRDPDTNSLAKFNALLEKSSRQIGPCNHTSSDLNGLSRHSFSCAWSAHMEKARECTQGLDADMDLSLNSLNHEYKPRSFDELVGQSVVVQSLRGVISKGVIAPVYLFHGPGGTGKSSAARIFAAGLNCRSLNKPKPCGFCHECMLVLSGKSREVKEFEASKLNSRPKIVSLLRSASLVPQKLQYKVFIIDDCHNLEEEAWSSLCTNLEFIPQYLVLVMVTTNLEKLPDGFVPKCHSCRFGKIENSCIVSRLRLICMKEGFDFEEGALELLARKAEGSIREAITVLDQLSLLGRRITRRKVYELIGDVSEDELIELLDLAFSSDAASMVVRAREIMSSKVDPMQLSSQLANLIMDVLAAKCQQDPQETTQRNIQNTFPEVGTQRLRNALEILSETEKQLKTAKNPSTWLTAALLQFNSNGETVYDSSSIISKLPNMTAHDTDDKLMSRALAEEDCGSSSLGEDGNTTHLDYHLQEPEILNVIWRRALEKCTSDSLKDALQKEGKLSSIYFYQGLAIAVIELCKSNKSDSDAFLEPIVTSLQSVLGCNIEIRINVPKICTKKLEFTDSTTNGAPLKKSGNLNDCSTQDEINSEEQLKRKMRCSSRIKACLKCFFSCRRRDNLSGDGDI</sequence>
<dbReference type="EMBL" id="JAMFTS010000003">
    <property type="protein sequence ID" value="KAJ4772364.1"/>
    <property type="molecule type" value="Genomic_DNA"/>
</dbReference>
<keyword evidence="5" id="KW-0067">ATP-binding</keyword>
<dbReference type="GO" id="GO:0046872">
    <property type="term" value="F:metal ion binding"/>
    <property type="evidence" value="ECO:0007669"/>
    <property type="project" value="UniProtKB-KW"/>
</dbReference>
<dbReference type="SUPFAM" id="SSF48019">
    <property type="entry name" value="post-AAA+ oligomerization domain-like"/>
    <property type="match status" value="1"/>
</dbReference>
<dbReference type="NCBIfam" id="TIGR02397">
    <property type="entry name" value="dnaX_nterm"/>
    <property type="match status" value="1"/>
</dbReference>
<dbReference type="GO" id="GO:0003689">
    <property type="term" value="F:DNA clamp loader activity"/>
    <property type="evidence" value="ECO:0007669"/>
    <property type="project" value="TreeGrafter"/>
</dbReference>
<dbReference type="GO" id="GO:0005524">
    <property type="term" value="F:ATP binding"/>
    <property type="evidence" value="ECO:0007669"/>
    <property type="project" value="UniProtKB-KW"/>
</dbReference>
<reference evidence="10" key="1">
    <citation type="submission" date="2022-08" db="EMBL/GenBank/DDBJ databases">
        <authorList>
            <person name="Marques A."/>
        </authorList>
    </citation>
    <scope>NUCLEOTIDE SEQUENCE</scope>
    <source>
        <strain evidence="10">RhyPub2mFocal</strain>
        <tissue evidence="10">Leaves</tissue>
    </source>
</reference>
<evidence type="ECO:0000313" key="10">
    <source>
        <dbReference type="EMBL" id="KAJ4772364.1"/>
    </source>
</evidence>
<keyword evidence="2" id="KW-0479">Metal-binding</keyword>
<accession>A0AAV8DWK8</accession>
<dbReference type="InterPro" id="IPR045085">
    <property type="entry name" value="HLD_clamp_pol_III_gamma_tau"/>
</dbReference>
<dbReference type="GO" id="GO:0005663">
    <property type="term" value="C:DNA replication factor C complex"/>
    <property type="evidence" value="ECO:0007669"/>
    <property type="project" value="TreeGrafter"/>
</dbReference>
<keyword evidence="6" id="KW-0175">Coiled coil</keyword>
<keyword evidence="3" id="KW-0547">Nucleotide-binding</keyword>
<dbReference type="InterPro" id="IPR022754">
    <property type="entry name" value="DNA_pol_III_gamma-3"/>
</dbReference>
<dbReference type="Pfam" id="PF12169">
    <property type="entry name" value="DNA_pol3_gamma3"/>
    <property type="match status" value="1"/>
</dbReference>
<dbReference type="PANTHER" id="PTHR11669">
    <property type="entry name" value="REPLICATION FACTOR C / DNA POLYMERASE III GAMMA-TAU SUBUNIT"/>
    <property type="match status" value="1"/>
</dbReference>
<dbReference type="GO" id="GO:0006261">
    <property type="term" value="P:DNA-templated DNA replication"/>
    <property type="evidence" value="ECO:0007669"/>
    <property type="project" value="TreeGrafter"/>
</dbReference>
<evidence type="ECO:0000259" key="9">
    <source>
        <dbReference type="Pfam" id="PF23007"/>
    </source>
</evidence>
<dbReference type="GO" id="GO:0003677">
    <property type="term" value="F:DNA binding"/>
    <property type="evidence" value="ECO:0007669"/>
    <property type="project" value="InterPro"/>
</dbReference>
<comment type="caution">
    <text evidence="10">The sequence shown here is derived from an EMBL/GenBank/DDBJ whole genome shotgun (WGS) entry which is preliminary data.</text>
</comment>
<keyword evidence="11" id="KW-1185">Reference proteome</keyword>
<organism evidence="10 11">
    <name type="scientific">Rhynchospora pubera</name>
    <dbReference type="NCBI Taxonomy" id="906938"/>
    <lineage>
        <taxon>Eukaryota</taxon>
        <taxon>Viridiplantae</taxon>
        <taxon>Streptophyta</taxon>
        <taxon>Embryophyta</taxon>
        <taxon>Tracheophyta</taxon>
        <taxon>Spermatophyta</taxon>
        <taxon>Magnoliopsida</taxon>
        <taxon>Liliopsida</taxon>
        <taxon>Poales</taxon>
        <taxon>Cyperaceae</taxon>
        <taxon>Cyperoideae</taxon>
        <taxon>Rhynchosporeae</taxon>
        <taxon>Rhynchospora</taxon>
    </lineage>
</organism>
<feature type="domain" description="STICHEL DnaA-N-like alpha-beta" evidence="9">
    <location>
        <begin position="503"/>
        <end position="580"/>
    </location>
</feature>
<evidence type="ECO:0000256" key="2">
    <source>
        <dbReference type="ARBA" id="ARBA00022723"/>
    </source>
</evidence>
<proteinExistence type="inferred from homology"/>
<dbReference type="Gene3D" id="1.20.272.10">
    <property type="match status" value="1"/>
</dbReference>
<evidence type="ECO:0000256" key="1">
    <source>
        <dbReference type="ARBA" id="ARBA00006360"/>
    </source>
</evidence>
<evidence type="ECO:0000256" key="6">
    <source>
        <dbReference type="ARBA" id="ARBA00023054"/>
    </source>
</evidence>
<dbReference type="Pfam" id="PF23007">
    <property type="entry name" value="DnaA_N-like_STI"/>
    <property type="match status" value="1"/>
</dbReference>
<dbReference type="SUPFAM" id="SSF52540">
    <property type="entry name" value="P-loop containing nucleoside triphosphate hydrolases"/>
    <property type="match status" value="1"/>
</dbReference>
<dbReference type="GO" id="GO:0009360">
    <property type="term" value="C:DNA polymerase III complex"/>
    <property type="evidence" value="ECO:0007669"/>
    <property type="project" value="InterPro"/>
</dbReference>
<dbReference type="GO" id="GO:0006281">
    <property type="term" value="P:DNA repair"/>
    <property type="evidence" value="ECO:0007669"/>
    <property type="project" value="TreeGrafter"/>
</dbReference>
<dbReference type="InterPro" id="IPR054506">
    <property type="entry name" value="DnaA_N-like_STI"/>
</dbReference>
<protein>
    <submittedName>
        <fullName evidence="10">DNA polymerase III subunit gamma/tau</fullName>
    </submittedName>
</protein>
<feature type="domain" description="DNA polymerase III gamma subunit" evidence="7">
    <location>
        <begin position="323"/>
        <end position="441"/>
    </location>
</feature>
<dbReference type="Pfam" id="PF22608">
    <property type="entry name" value="DNAX_ATPase_lid"/>
    <property type="match status" value="1"/>
</dbReference>
<dbReference type="FunFam" id="1.10.8.60:FF:000013">
    <property type="entry name" value="DNA polymerase III subunit gamma/tau"/>
    <property type="match status" value="1"/>
</dbReference>
<dbReference type="Gene3D" id="3.40.50.300">
    <property type="entry name" value="P-loop containing nucleotide triphosphate hydrolases"/>
    <property type="match status" value="1"/>
</dbReference>
<evidence type="ECO:0000256" key="4">
    <source>
        <dbReference type="ARBA" id="ARBA00022833"/>
    </source>
</evidence>
<dbReference type="PANTHER" id="PTHR11669:SF55">
    <property type="entry name" value="OS08G0120200 PROTEIN"/>
    <property type="match status" value="1"/>
</dbReference>
<evidence type="ECO:0000256" key="3">
    <source>
        <dbReference type="ARBA" id="ARBA00022741"/>
    </source>
</evidence>